<organism evidence="1">
    <name type="scientific">marine sediment metagenome</name>
    <dbReference type="NCBI Taxonomy" id="412755"/>
    <lineage>
        <taxon>unclassified sequences</taxon>
        <taxon>metagenomes</taxon>
        <taxon>ecological metagenomes</taxon>
    </lineage>
</organism>
<dbReference type="AlphaFoldDB" id="X1MG38"/>
<evidence type="ECO:0000313" key="1">
    <source>
        <dbReference type="EMBL" id="GAI13660.1"/>
    </source>
</evidence>
<gene>
    <name evidence="1" type="ORF">S06H3_13305</name>
</gene>
<protein>
    <submittedName>
        <fullName evidence="1">Uncharacterized protein</fullName>
    </submittedName>
</protein>
<reference evidence="1" key="1">
    <citation type="journal article" date="2014" name="Front. Microbiol.">
        <title>High frequency of phylogenetically diverse reductive dehalogenase-homologous genes in deep subseafloor sedimentary metagenomes.</title>
        <authorList>
            <person name="Kawai M."/>
            <person name="Futagami T."/>
            <person name="Toyoda A."/>
            <person name="Takaki Y."/>
            <person name="Nishi S."/>
            <person name="Hori S."/>
            <person name="Arai W."/>
            <person name="Tsubouchi T."/>
            <person name="Morono Y."/>
            <person name="Uchiyama I."/>
            <person name="Ito T."/>
            <person name="Fujiyama A."/>
            <person name="Inagaki F."/>
            <person name="Takami H."/>
        </authorList>
    </citation>
    <scope>NUCLEOTIDE SEQUENCE</scope>
    <source>
        <strain evidence="1">Expedition CK06-06</strain>
    </source>
</reference>
<sequence length="137" mass="15709">MKMTVTSRHPEAETEFGRGLIICLIKFAEHAEVWSRDKEMYSKLSEHSGFFDESQAVEMFFNGASDHLYGIEVPKAWEGTQIDRKVRQLQNFALTIGHGFTERKHTEADVKTAYDLCEEIALLIDRKIGLKPDIGQF</sequence>
<accession>X1MG38</accession>
<dbReference type="EMBL" id="BARV01006492">
    <property type="protein sequence ID" value="GAI13660.1"/>
    <property type="molecule type" value="Genomic_DNA"/>
</dbReference>
<name>X1MG38_9ZZZZ</name>
<comment type="caution">
    <text evidence="1">The sequence shown here is derived from an EMBL/GenBank/DDBJ whole genome shotgun (WGS) entry which is preliminary data.</text>
</comment>
<proteinExistence type="predicted"/>